<dbReference type="AlphaFoldDB" id="A0A080ZDL3"/>
<evidence type="ECO:0000313" key="1">
    <source>
        <dbReference type="EMBL" id="ETO64724.1"/>
    </source>
</evidence>
<organism evidence="1 2">
    <name type="scientific">Phytophthora nicotianae P1976</name>
    <dbReference type="NCBI Taxonomy" id="1317066"/>
    <lineage>
        <taxon>Eukaryota</taxon>
        <taxon>Sar</taxon>
        <taxon>Stramenopiles</taxon>
        <taxon>Oomycota</taxon>
        <taxon>Peronosporomycetes</taxon>
        <taxon>Peronosporales</taxon>
        <taxon>Peronosporaceae</taxon>
        <taxon>Phytophthora</taxon>
    </lineage>
</organism>
<gene>
    <name evidence="1" type="ORF">F444_17789</name>
</gene>
<evidence type="ECO:0000313" key="2">
    <source>
        <dbReference type="Proteomes" id="UP000028582"/>
    </source>
</evidence>
<name>A0A080ZDL3_PHYNI</name>
<dbReference type="Proteomes" id="UP000028582">
    <property type="component" value="Unassembled WGS sequence"/>
</dbReference>
<proteinExistence type="predicted"/>
<accession>A0A080ZDL3</accession>
<reference evidence="1 2" key="1">
    <citation type="submission" date="2013-11" db="EMBL/GenBank/DDBJ databases">
        <title>The Genome Sequence of Phytophthora parasitica P1976.</title>
        <authorList>
            <consortium name="The Broad Institute Genomics Platform"/>
            <person name="Russ C."/>
            <person name="Tyler B."/>
            <person name="Panabieres F."/>
            <person name="Shan W."/>
            <person name="Tripathy S."/>
            <person name="Grunwald N."/>
            <person name="Machado M."/>
            <person name="Johnson C.S."/>
            <person name="Walker B."/>
            <person name="Young S."/>
            <person name="Zeng Q."/>
            <person name="Gargeya S."/>
            <person name="Fitzgerald M."/>
            <person name="Haas B."/>
            <person name="Abouelleil A."/>
            <person name="Allen A.W."/>
            <person name="Alvarado L."/>
            <person name="Arachchi H.M."/>
            <person name="Berlin A.M."/>
            <person name="Chapman S.B."/>
            <person name="Gainer-Dewar J."/>
            <person name="Goldberg J."/>
            <person name="Griggs A."/>
            <person name="Gujja S."/>
            <person name="Hansen M."/>
            <person name="Howarth C."/>
            <person name="Imamovic A."/>
            <person name="Ireland A."/>
            <person name="Larimer J."/>
            <person name="McCowan C."/>
            <person name="Murphy C."/>
            <person name="Pearson M."/>
            <person name="Poon T.W."/>
            <person name="Priest M."/>
            <person name="Roberts A."/>
            <person name="Saif S."/>
            <person name="Shea T."/>
            <person name="Sisk P."/>
            <person name="Sykes S."/>
            <person name="Wortman J."/>
            <person name="Nusbaum C."/>
            <person name="Birren B."/>
        </authorList>
    </citation>
    <scope>NUCLEOTIDE SEQUENCE [LARGE SCALE GENOMIC DNA]</scope>
    <source>
        <strain evidence="1 2">P1976</strain>
    </source>
</reference>
<protein>
    <submittedName>
        <fullName evidence="1">Uncharacterized protein</fullName>
    </submittedName>
</protein>
<comment type="caution">
    <text evidence="1">The sequence shown here is derived from an EMBL/GenBank/DDBJ whole genome shotgun (WGS) entry which is preliminary data.</text>
</comment>
<sequence length="35" mass="4001">MWLSPPSLSSTRVSKKSRCKEMDLVTYIATPLMSR</sequence>
<dbReference type="EMBL" id="ANJA01003254">
    <property type="protein sequence ID" value="ETO64724.1"/>
    <property type="molecule type" value="Genomic_DNA"/>
</dbReference>